<dbReference type="Proteomes" id="UP000291343">
    <property type="component" value="Unassembled WGS sequence"/>
</dbReference>
<dbReference type="InterPro" id="IPR036956">
    <property type="entry name" value="Impact_N_sf"/>
</dbReference>
<comment type="caution">
    <text evidence="4">The sequence shown here is derived from an EMBL/GenBank/DDBJ whole genome shotgun (WGS) entry which is preliminary data.</text>
</comment>
<dbReference type="STRING" id="195883.A0A482WQG3"/>
<dbReference type="OrthoDB" id="6621598at2759"/>
<dbReference type="GO" id="GO:0005737">
    <property type="term" value="C:cytoplasm"/>
    <property type="evidence" value="ECO:0007669"/>
    <property type="project" value="TreeGrafter"/>
</dbReference>
<dbReference type="PROSITE" id="PS00910">
    <property type="entry name" value="UPF0029"/>
    <property type="match status" value="1"/>
</dbReference>
<accession>A0A482WQG3</accession>
<proteinExistence type="inferred from homology"/>
<evidence type="ECO:0000313" key="4">
    <source>
        <dbReference type="EMBL" id="RZF35764.1"/>
    </source>
</evidence>
<dbReference type="InParanoid" id="A0A482WQG3"/>
<dbReference type="SUPFAM" id="SSF54211">
    <property type="entry name" value="Ribosomal protein S5 domain 2-like"/>
    <property type="match status" value="1"/>
</dbReference>
<feature type="region of interest" description="Disordered" evidence="2">
    <location>
        <begin position="40"/>
        <end position="64"/>
    </location>
</feature>
<dbReference type="AlphaFoldDB" id="A0A482WQG3"/>
<dbReference type="InterPro" id="IPR020568">
    <property type="entry name" value="Ribosomal_Su5_D2-typ_SF"/>
</dbReference>
<dbReference type="InterPro" id="IPR020569">
    <property type="entry name" value="UPF0029_Impact_CS"/>
</dbReference>
<dbReference type="EMBL" id="QKKF02027609">
    <property type="protein sequence ID" value="RZF35764.1"/>
    <property type="molecule type" value="Genomic_DNA"/>
</dbReference>
<dbReference type="GO" id="GO:0006446">
    <property type="term" value="P:regulation of translational initiation"/>
    <property type="evidence" value="ECO:0007669"/>
    <property type="project" value="TreeGrafter"/>
</dbReference>
<reference evidence="4 5" key="1">
    <citation type="journal article" date="2017" name="Gigascience">
        <title>Genome sequence of the small brown planthopper, Laodelphax striatellus.</title>
        <authorList>
            <person name="Zhu J."/>
            <person name="Jiang F."/>
            <person name="Wang X."/>
            <person name="Yang P."/>
            <person name="Bao Y."/>
            <person name="Zhao W."/>
            <person name="Wang W."/>
            <person name="Lu H."/>
            <person name="Wang Q."/>
            <person name="Cui N."/>
            <person name="Li J."/>
            <person name="Chen X."/>
            <person name="Luo L."/>
            <person name="Yu J."/>
            <person name="Kang L."/>
            <person name="Cui F."/>
        </authorList>
    </citation>
    <scope>NUCLEOTIDE SEQUENCE [LARGE SCALE GENOMIC DNA]</scope>
    <source>
        <strain evidence="4">Lst14</strain>
    </source>
</reference>
<feature type="compositionally biased region" description="Low complexity" evidence="2">
    <location>
        <begin position="40"/>
        <end position="54"/>
    </location>
</feature>
<evidence type="ECO:0000259" key="3">
    <source>
        <dbReference type="Pfam" id="PF01205"/>
    </source>
</evidence>
<keyword evidence="5" id="KW-1185">Reference proteome</keyword>
<evidence type="ECO:0000256" key="2">
    <source>
        <dbReference type="SAM" id="MobiDB-lite"/>
    </source>
</evidence>
<evidence type="ECO:0000313" key="5">
    <source>
        <dbReference type="Proteomes" id="UP000291343"/>
    </source>
</evidence>
<dbReference type="SMR" id="A0A482WQG3"/>
<gene>
    <name evidence="4" type="ORF">LSTR_LSTR012062</name>
</gene>
<organism evidence="4 5">
    <name type="scientific">Laodelphax striatellus</name>
    <name type="common">Small brown planthopper</name>
    <name type="synonym">Delphax striatella</name>
    <dbReference type="NCBI Taxonomy" id="195883"/>
    <lineage>
        <taxon>Eukaryota</taxon>
        <taxon>Metazoa</taxon>
        <taxon>Ecdysozoa</taxon>
        <taxon>Arthropoda</taxon>
        <taxon>Hexapoda</taxon>
        <taxon>Insecta</taxon>
        <taxon>Pterygota</taxon>
        <taxon>Neoptera</taxon>
        <taxon>Paraneoptera</taxon>
        <taxon>Hemiptera</taxon>
        <taxon>Auchenorrhyncha</taxon>
        <taxon>Fulgoroidea</taxon>
        <taxon>Delphacidae</taxon>
        <taxon>Criomorphinae</taxon>
        <taxon>Laodelphax</taxon>
    </lineage>
</organism>
<name>A0A482WQG3_LAOST</name>
<dbReference type="InterPro" id="IPR001498">
    <property type="entry name" value="Impact_N"/>
</dbReference>
<dbReference type="PANTHER" id="PTHR16301">
    <property type="entry name" value="IMPACT-RELATED"/>
    <property type="match status" value="1"/>
</dbReference>
<comment type="similarity">
    <text evidence="1">Belongs to the IMPACT family.</text>
</comment>
<evidence type="ECO:0000256" key="1">
    <source>
        <dbReference type="ARBA" id="ARBA00007665"/>
    </source>
</evidence>
<protein>
    <recommendedName>
        <fullName evidence="3">Impact N-terminal domain-containing protein</fullName>
    </recommendedName>
</protein>
<dbReference type="Pfam" id="PF01205">
    <property type="entry name" value="Impact_N"/>
    <property type="match status" value="1"/>
</dbReference>
<dbReference type="GO" id="GO:0140469">
    <property type="term" value="P:GCN2-mediated signaling"/>
    <property type="evidence" value="ECO:0007669"/>
    <property type="project" value="TreeGrafter"/>
</dbReference>
<dbReference type="PANTHER" id="PTHR16301:SF25">
    <property type="entry name" value="PROTEIN IMPACT"/>
    <property type="match status" value="1"/>
</dbReference>
<sequence length="186" mass="20661">MFIGEDIIRFRENLGEPVLFQWVEAIRNFLDERSASGVSASGEEARSCASSDSDGPADDSPRIPFIHGESITDRKSTFQGHAAFITSVADVEAVLAELKRNRKIASAKHNILAYRLKRRDSVVVQDCDDDGESQAGRRLLHLLQIMDVDGVAIVVSRWYGGIHLGQDRFKHYNNAARSVLNDIGYS</sequence>
<feature type="domain" description="Impact N-terminal" evidence="3">
    <location>
        <begin position="74"/>
        <end position="180"/>
    </location>
</feature>
<dbReference type="InterPro" id="IPR023582">
    <property type="entry name" value="Impact"/>
</dbReference>
<dbReference type="Gene3D" id="3.30.230.30">
    <property type="entry name" value="Impact, N-terminal domain"/>
    <property type="match status" value="1"/>
</dbReference>